<dbReference type="Pfam" id="PF01243">
    <property type="entry name" value="PNPOx_N"/>
    <property type="match status" value="1"/>
</dbReference>
<feature type="domain" description="Pyridoxamine 5'-phosphate oxidase N-terminal" evidence="1">
    <location>
        <begin position="174"/>
        <end position="275"/>
    </location>
</feature>
<accession>A0A921E343</accession>
<dbReference type="PANTHER" id="PTHR42815">
    <property type="entry name" value="FAD-BINDING, PUTATIVE (AFU_ORTHOLOGUE AFUA_6G07600)-RELATED"/>
    <property type="match status" value="1"/>
</dbReference>
<evidence type="ECO:0000313" key="3">
    <source>
        <dbReference type="Proteomes" id="UP000742631"/>
    </source>
</evidence>
<dbReference type="SUPFAM" id="SSF50475">
    <property type="entry name" value="FMN-binding split barrel"/>
    <property type="match status" value="1"/>
</dbReference>
<dbReference type="Gene3D" id="2.30.110.10">
    <property type="entry name" value="Electron Transport, Fmn-binding Protein, Chain A"/>
    <property type="match status" value="1"/>
</dbReference>
<reference evidence="2" key="2">
    <citation type="submission" date="2021-09" db="EMBL/GenBank/DDBJ databases">
        <authorList>
            <person name="Gilroy R."/>
        </authorList>
    </citation>
    <scope>NUCLEOTIDE SEQUENCE</scope>
    <source>
        <strain evidence="2">316</strain>
    </source>
</reference>
<name>A0A921E343_9HYPH</name>
<evidence type="ECO:0000313" key="2">
    <source>
        <dbReference type="EMBL" id="HJE24465.1"/>
    </source>
</evidence>
<sequence>MNESLPHAAPWHRGEVALQESVGIAGRMAELGPKVIRDHLIAQHREFFPLLPFVVIGAVDQAGHPWATLRAGPPGFLHAPDPFHLRVEAGREGDDPAEAGLEDGEGVALLGIELATRRRNRLNGTLRREGPDGFTVRVAQSFGNCPKYIRVRQEASAAAMVASRPPPVVSDRLDDVARARIAAADTFFVATFIEEAGSRQVDVSHRGGPAGFVRIGEDGSLAIPDYSGNRFFNTLGNVMANSRAGLVFPDFSTGDLLQMTGRAEIVLDPARFGDIAGAERLWLFHPERVVLRAQALPLRFAPADLQPDFRPHRI</sequence>
<organism evidence="2 3">
    <name type="scientific">Methylorubrum populi</name>
    <dbReference type="NCBI Taxonomy" id="223967"/>
    <lineage>
        <taxon>Bacteria</taxon>
        <taxon>Pseudomonadati</taxon>
        <taxon>Pseudomonadota</taxon>
        <taxon>Alphaproteobacteria</taxon>
        <taxon>Hyphomicrobiales</taxon>
        <taxon>Methylobacteriaceae</taxon>
        <taxon>Methylorubrum</taxon>
    </lineage>
</organism>
<dbReference type="InterPro" id="IPR012349">
    <property type="entry name" value="Split_barrel_FMN-bd"/>
</dbReference>
<dbReference type="AlphaFoldDB" id="A0A921E343"/>
<comment type="caution">
    <text evidence="2">The sequence shown here is derived from an EMBL/GenBank/DDBJ whole genome shotgun (WGS) entry which is preliminary data.</text>
</comment>
<gene>
    <name evidence="2" type="ORF">K8W01_12480</name>
</gene>
<evidence type="ECO:0000259" key="1">
    <source>
        <dbReference type="Pfam" id="PF01243"/>
    </source>
</evidence>
<proteinExistence type="predicted"/>
<protein>
    <submittedName>
        <fullName evidence="2">Pyridoxamine 5'-phosphate oxidase family protein</fullName>
    </submittedName>
</protein>
<dbReference type="InterPro" id="IPR011576">
    <property type="entry name" value="Pyridox_Oxase_N"/>
</dbReference>
<dbReference type="EMBL" id="DYYG01000035">
    <property type="protein sequence ID" value="HJE24465.1"/>
    <property type="molecule type" value="Genomic_DNA"/>
</dbReference>
<dbReference type="Proteomes" id="UP000742631">
    <property type="component" value="Unassembled WGS sequence"/>
</dbReference>
<dbReference type="PANTHER" id="PTHR42815:SF2">
    <property type="entry name" value="FAD-BINDING, PUTATIVE (AFU_ORTHOLOGUE AFUA_6G07600)-RELATED"/>
    <property type="match status" value="1"/>
</dbReference>
<reference evidence="2" key="1">
    <citation type="journal article" date="2021" name="PeerJ">
        <title>Extensive microbial diversity within the chicken gut microbiome revealed by metagenomics and culture.</title>
        <authorList>
            <person name="Gilroy R."/>
            <person name="Ravi A."/>
            <person name="Getino M."/>
            <person name="Pursley I."/>
            <person name="Horton D.L."/>
            <person name="Alikhan N.F."/>
            <person name="Baker D."/>
            <person name="Gharbi K."/>
            <person name="Hall N."/>
            <person name="Watson M."/>
            <person name="Adriaenssens E.M."/>
            <person name="Foster-Nyarko E."/>
            <person name="Jarju S."/>
            <person name="Secka A."/>
            <person name="Antonio M."/>
            <person name="Oren A."/>
            <person name="Chaudhuri R.R."/>
            <person name="La Ragione R."/>
            <person name="Hildebrand F."/>
            <person name="Pallen M.J."/>
        </authorList>
    </citation>
    <scope>NUCLEOTIDE SEQUENCE</scope>
    <source>
        <strain evidence="2">316</strain>
    </source>
</reference>